<evidence type="ECO:0000313" key="16">
    <source>
        <dbReference type="Proteomes" id="UP000031937"/>
    </source>
</evidence>
<dbReference type="Pfam" id="PF13623">
    <property type="entry name" value="SurA_N_2"/>
    <property type="match status" value="1"/>
</dbReference>
<comment type="subcellular location">
    <subcellularLocation>
        <location evidence="1">Cell inner membrane</location>
        <topology evidence="1">Single-pass type II membrane protein</topology>
        <orientation evidence="1">Periplasmic side</orientation>
    </subcellularLocation>
</comment>
<evidence type="ECO:0000256" key="5">
    <source>
        <dbReference type="ARBA" id="ARBA00022989"/>
    </source>
</evidence>
<dbReference type="Proteomes" id="UP000031937">
    <property type="component" value="Unassembled WGS sequence"/>
</dbReference>
<evidence type="ECO:0000256" key="11">
    <source>
        <dbReference type="PROSITE-ProRule" id="PRU00278"/>
    </source>
</evidence>
<keyword evidence="11 14" id="KW-0413">Isomerase</keyword>
<dbReference type="InterPro" id="IPR046357">
    <property type="entry name" value="PPIase_dom_sf"/>
</dbReference>
<dbReference type="InterPro" id="IPR027304">
    <property type="entry name" value="Trigger_fact/SurA_dom_sf"/>
</dbReference>
<feature type="transmembrane region" description="Helical" evidence="12">
    <location>
        <begin position="12"/>
        <end position="32"/>
    </location>
</feature>
<keyword evidence="3" id="KW-0997">Cell inner membrane</keyword>
<dbReference type="GO" id="GO:0003755">
    <property type="term" value="F:peptidyl-prolyl cis-trans isomerase activity"/>
    <property type="evidence" value="ECO:0007669"/>
    <property type="project" value="UniProtKB-KW"/>
</dbReference>
<keyword evidence="17" id="KW-1185">Reference proteome</keyword>
<dbReference type="SUPFAM" id="SSF54534">
    <property type="entry name" value="FKBP-like"/>
    <property type="match status" value="1"/>
</dbReference>
<accession>A0A0C3MD93</accession>
<evidence type="ECO:0000256" key="6">
    <source>
        <dbReference type="ARBA" id="ARBA00023136"/>
    </source>
</evidence>
<keyword evidence="7" id="KW-0143">Chaperone</keyword>
<evidence type="ECO:0000256" key="10">
    <source>
        <dbReference type="ARBA" id="ARBA00042775"/>
    </source>
</evidence>
<dbReference type="InterPro" id="IPR052029">
    <property type="entry name" value="PpiD_chaperone"/>
</dbReference>
<gene>
    <name evidence="14" type="ORF">BA92_09135</name>
    <name evidence="15" type="ORF">IE90_08185</name>
</gene>
<dbReference type="Pfam" id="PF13616">
    <property type="entry name" value="Rotamase_3"/>
    <property type="match status" value="1"/>
</dbReference>
<reference evidence="15 16" key="2">
    <citation type="submission" date="2014-07" db="EMBL/GenBank/DDBJ databases">
        <title>Porphyromonadaceae bacterium OUH 334697 = ATCC BAA-2682 = DSM 28341 draft genome.</title>
        <authorList>
            <person name="Sydenham T.V."/>
            <person name="Hasman H."/>
            <person name="Justesen U.S."/>
        </authorList>
    </citation>
    <scope>NUCLEOTIDE SEQUENCE [LARGE SCALE GENOMIC DNA]</scope>
    <source>
        <strain evidence="15 16">OUH 334697</strain>
    </source>
</reference>
<evidence type="ECO:0000256" key="1">
    <source>
        <dbReference type="ARBA" id="ARBA00004382"/>
    </source>
</evidence>
<keyword evidence="11" id="KW-0697">Rotamase</keyword>
<dbReference type="PANTHER" id="PTHR47529">
    <property type="entry name" value="PEPTIDYL-PROLYL CIS-TRANS ISOMERASE D"/>
    <property type="match status" value="1"/>
</dbReference>
<dbReference type="EMBL" id="JPIT01000018">
    <property type="protein sequence ID" value="KIO45385.1"/>
    <property type="molecule type" value="Genomic_DNA"/>
</dbReference>
<evidence type="ECO:0000256" key="4">
    <source>
        <dbReference type="ARBA" id="ARBA00022692"/>
    </source>
</evidence>
<feature type="domain" description="PpiC" evidence="13">
    <location>
        <begin position="347"/>
        <end position="445"/>
    </location>
</feature>
<dbReference type="EMBL" id="JPIU01000039">
    <property type="protein sequence ID" value="KIO44358.1"/>
    <property type="molecule type" value="Genomic_DNA"/>
</dbReference>
<dbReference type="Proteomes" id="UP000031980">
    <property type="component" value="Unassembled WGS sequence"/>
</dbReference>
<dbReference type="OrthoDB" id="9812372at2"/>
<dbReference type="AlphaFoldDB" id="A0A0C3MD93"/>
<name>A0A0C3MD93_9PORP</name>
<evidence type="ECO:0000259" key="13">
    <source>
        <dbReference type="PROSITE" id="PS50198"/>
    </source>
</evidence>
<comment type="caution">
    <text evidence="14">The sequence shown here is derived from an EMBL/GenBank/DDBJ whole genome shotgun (WGS) entry which is preliminary data.</text>
</comment>
<reference evidence="14 17" key="1">
    <citation type="submission" date="2014-07" db="EMBL/GenBank/DDBJ databases">
        <title>Porphyromonadaceae bacterium OUH 308042 = ATCC BAA-2681 = DSM 28342 draft genome.</title>
        <authorList>
            <person name="Sydenham T.V."/>
            <person name="Hasman H."/>
            <person name="Justensen U.S."/>
        </authorList>
    </citation>
    <scope>NUCLEOTIDE SEQUENCE [LARGE SCALE GENOMIC DNA]</scope>
    <source>
        <strain evidence="14 17">OUH 308042</strain>
    </source>
</reference>
<evidence type="ECO:0000256" key="9">
    <source>
        <dbReference type="ARBA" id="ARBA00040743"/>
    </source>
</evidence>
<comment type="similarity">
    <text evidence="8">Belongs to the PpiD chaperone family.</text>
</comment>
<evidence type="ECO:0000256" key="8">
    <source>
        <dbReference type="ARBA" id="ARBA00038408"/>
    </source>
</evidence>
<dbReference type="GO" id="GO:0005886">
    <property type="term" value="C:plasma membrane"/>
    <property type="evidence" value="ECO:0007669"/>
    <property type="project" value="UniProtKB-SubCell"/>
</dbReference>
<evidence type="ECO:0000256" key="2">
    <source>
        <dbReference type="ARBA" id="ARBA00022475"/>
    </source>
</evidence>
<sequence length="710" mass="78940">MATLQKIRNRGGILVSIVIGLALVAFIVGDALSSGASIMNRSRNKVGEIAGESISIQEYQQKITKNEEMVKSMNGISALSEDQQQMIRENTWQQIVTNAIMEKEYENIGMGLSGDELYDLLLGDNMNPAVQQLFADPQTGQVDKDRARLVIKQLIEAPAGTPQKAYWLNMEEQIATARKQSKYNILLTRGLYVTDAFAKNFLENAATTVDISYILKSYNTISDSSITVTSNEIKDYYNSHQYLFQVPESRRIAYVSFDITASPEDIKETEEWVNSLKDEFASAPNVIEFATLSSEKRFPTAYLKKGELGYSELDDFIFVEKNNGVFGPYLKDQAYNIARVADRRMLPDSVKARHILIVPENGRSVQAAEKLADSLAGALRKGADFEAIAKRYSADQNSAINGGDLGWFTQNAMIQPFSDTVFFANKNEIKTVKTQYGYHIVQVTDRSKPEEKVLVGIISKEITPSQQTINNIYNDARVFVNNVTTITDFETAVTDHKQTKRIANLGKNDKTIPGMDNAREIIREAYLTDKTGNVLLTKEKSPIFESGNKFTVAVLTEIQKEGIAPLNSVASLIKRELIRQKKGEIIAKELEKDMSGSQSLLSIAQKAKAEVVDANDVNFNSVQLPGAGIEPKVIAEAVAMNEGEISKPIIGNQGVYIVTVNTKHVNEVTPEQIALAKASMLQTNFYRVNYQLLPSLVKKAGVVDSRYKFY</sequence>
<dbReference type="Gene3D" id="3.10.50.40">
    <property type="match status" value="1"/>
</dbReference>
<dbReference type="SUPFAM" id="SSF109998">
    <property type="entry name" value="Triger factor/SurA peptide-binding domain-like"/>
    <property type="match status" value="1"/>
</dbReference>
<dbReference type="PROSITE" id="PS50198">
    <property type="entry name" value="PPIC_PPIASE_2"/>
    <property type="match status" value="1"/>
</dbReference>
<evidence type="ECO:0000256" key="12">
    <source>
        <dbReference type="SAM" id="Phobius"/>
    </source>
</evidence>
<evidence type="ECO:0000313" key="15">
    <source>
        <dbReference type="EMBL" id="KIO45385.1"/>
    </source>
</evidence>
<organism evidence="14 17">
    <name type="scientific">Sanguibacteroides justesenii</name>
    <dbReference type="NCBI Taxonomy" id="1547597"/>
    <lineage>
        <taxon>Bacteria</taxon>
        <taxon>Pseudomonadati</taxon>
        <taxon>Bacteroidota</taxon>
        <taxon>Bacteroidia</taxon>
        <taxon>Bacteroidales</taxon>
        <taxon>Porphyromonadaceae</taxon>
        <taxon>Sanguibacteroides</taxon>
    </lineage>
</organism>
<keyword evidence="4 12" id="KW-0812">Transmembrane</keyword>
<dbReference type="InterPro" id="IPR000297">
    <property type="entry name" value="PPIase_PpiC"/>
</dbReference>
<evidence type="ECO:0000256" key="7">
    <source>
        <dbReference type="ARBA" id="ARBA00023186"/>
    </source>
</evidence>
<evidence type="ECO:0000313" key="14">
    <source>
        <dbReference type="EMBL" id="KIO44358.1"/>
    </source>
</evidence>
<dbReference type="PANTHER" id="PTHR47529:SF1">
    <property type="entry name" value="PERIPLASMIC CHAPERONE PPID"/>
    <property type="match status" value="1"/>
</dbReference>
<protein>
    <recommendedName>
        <fullName evidence="9">Periplasmic chaperone PpiD</fullName>
    </recommendedName>
    <alternativeName>
        <fullName evidence="10">Periplasmic folding chaperone</fullName>
    </alternativeName>
</protein>
<keyword evidence="6 12" id="KW-0472">Membrane</keyword>
<dbReference type="RefSeq" id="WP_041503326.1">
    <property type="nucleotide sequence ID" value="NZ_JPIT01000018.1"/>
</dbReference>
<evidence type="ECO:0000256" key="3">
    <source>
        <dbReference type="ARBA" id="ARBA00022519"/>
    </source>
</evidence>
<keyword evidence="2" id="KW-1003">Cell membrane</keyword>
<keyword evidence="5 12" id="KW-1133">Transmembrane helix</keyword>
<evidence type="ECO:0000313" key="17">
    <source>
        <dbReference type="Proteomes" id="UP000031980"/>
    </source>
</evidence>
<proteinExistence type="inferred from homology"/>